<keyword evidence="2" id="KW-1185">Reference proteome</keyword>
<protein>
    <submittedName>
        <fullName evidence="1">Uncharacterized protein</fullName>
    </submittedName>
</protein>
<evidence type="ECO:0000313" key="1">
    <source>
        <dbReference type="EMBL" id="WAJ23406.1"/>
    </source>
</evidence>
<proteinExistence type="predicted"/>
<name>A0ABY7AD04_9FIRM</name>
<gene>
    <name evidence="1" type="ORF">OW255_17870</name>
</gene>
<organism evidence="1 2">
    <name type="scientific">Lacrimispora xylanolytica</name>
    <dbReference type="NCBI Taxonomy" id="29375"/>
    <lineage>
        <taxon>Bacteria</taxon>
        <taxon>Bacillati</taxon>
        <taxon>Bacillota</taxon>
        <taxon>Clostridia</taxon>
        <taxon>Lachnospirales</taxon>
        <taxon>Lachnospiraceae</taxon>
        <taxon>Lacrimispora</taxon>
    </lineage>
</organism>
<dbReference type="EMBL" id="CP113524">
    <property type="protein sequence ID" value="WAJ23406.1"/>
    <property type="molecule type" value="Genomic_DNA"/>
</dbReference>
<reference evidence="1" key="1">
    <citation type="submission" date="2022-11" db="EMBL/GenBank/DDBJ databases">
        <title>Lacrimispora xylanolytica sy1, complete genome.</title>
        <authorList>
            <person name="Choi S."/>
        </authorList>
    </citation>
    <scope>NUCLEOTIDE SEQUENCE</scope>
    <source>
        <strain evidence="1">Sy1</strain>
    </source>
</reference>
<accession>A0ABY7AD04</accession>
<sequence>MSMTTGRMNQLVTMVNLCSSVVEGIEHLMSNQGNERLKEDTVLSLMTLVGNLKKLKADGSVIHETRWMAEIIKNWLFAYDREFKDRLYRWYFSTLKEIRNLMAEELEICPICSGKGEPHYSALLYMEGDGEEETVSKPVRIFMKCQECGNYYLAKDESSLVKEYKEHNRTKTGCERLFKDINTFASDGTLLFIGDKKSQLYKEAEKTGYSLQAVSLEEYQDQKENGTYSVVILDHIPKTRDIRSVLIKAAESLAEDGILWFDGPDLDKTLNSLEKKGTPIWKREASEVCFTEEGMEILAQSCGLSIKSYRRVGTAWGRIEVIAKKTV</sequence>
<dbReference type="Gene3D" id="3.40.50.150">
    <property type="entry name" value="Vaccinia Virus protein VP39"/>
    <property type="match status" value="1"/>
</dbReference>
<evidence type="ECO:0000313" key="2">
    <source>
        <dbReference type="Proteomes" id="UP001163115"/>
    </source>
</evidence>
<dbReference type="InterPro" id="IPR029063">
    <property type="entry name" value="SAM-dependent_MTases_sf"/>
</dbReference>
<dbReference type="Proteomes" id="UP001163115">
    <property type="component" value="Chromosome"/>
</dbReference>
<dbReference type="RefSeq" id="WP_268114857.1">
    <property type="nucleotide sequence ID" value="NZ_CP113524.1"/>
</dbReference>